<accession>E0W0U1</accession>
<proteinExistence type="inferred from homology"/>
<keyword evidence="8" id="KW-0472">Membrane</keyword>
<evidence type="ECO:0000256" key="2">
    <source>
        <dbReference type="ARBA" id="ARBA00010532"/>
    </source>
</evidence>
<dbReference type="PANTHER" id="PTHR11923:SF109">
    <property type="entry name" value="SENSORY NEURON MEMBRANE PROTEIN 2"/>
    <property type="match status" value="1"/>
</dbReference>
<evidence type="ECO:0000256" key="11">
    <source>
        <dbReference type="ARBA" id="ARBA00023180"/>
    </source>
</evidence>
<dbReference type="OrthoDB" id="195015at2759"/>
<keyword evidence="6" id="KW-0552">Olfaction</keyword>
<sequence>MLLALKENSESWERWENPPVDIYFNVYIFNVNNPEEILRGSLPKVTEYGPYVYKEKRSKKVLSVNEETGVIKYKDDISFEFDEESSGNLKEDDVYTVVNLQALILSQIVDNLKVINPVIKLVDTALNKIWPTENSNPMFIKTSVKEFLFGKLPLLCNQTSSVNNVDTKVICEAIRLIKSKTIVLDDLGKNVHSFSVFGYKNRTSDEVYEIDSGIYDITKIGTILSWNNMTTLNNWKGKSCNRISGTDATIFRPYLDMDGIDSINVFNGEICRSIKLTSDGYVHFKGVWGKRYIADKNVFASVLENDKNYCFCPGSIKKLTHVNGCLKSGILDLSSCQGLNVVVV</sequence>
<dbReference type="PANTHER" id="PTHR11923">
    <property type="entry name" value="SCAVENGER RECEPTOR CLASS B TYPE-1 SR-B1"/>
    <property type="match status" value="1"/>
</dbReference>
<dbReference type="GO" id="GO:0007608">
    <property type="term" value="P:sensory perception of smell"/>
    <property type="evidence" value="ECO:0007669"/>
    <property type="project" value="UniProtKB-KW"/>
</dbReference>
<dbReference type="VEuPathDB" id="VectorBase:PHUM563930"/>
<evidence type="ECO:0000256" key="8">
    <source>
        <dbReference type="ARBA" id="ARBA00023136"/>
    </source>
</evidence>
<evidence type="ECO:0000256" key="5">
    <source>
        <dbReference type="ARBA" id="ARBA00022692"/>
    </source>
</evidence>
<keyword evidence="5" id="KW-0812">Transmembrane</keyword>
<dbReference type="STRING" id="121224.E0W0U1"/>
<dbReference type="PRINTS" id="PR01609">
    <property type="entry name" value="CD36FAMILY"/>
</dbReference>
<dbReference type="Pfam" id="PF01130">
    <property type="entry name" value="CD36"/>
    <property type="match status" value="1"/>
</dbReference>
<reference evidence="14" key="3">
    <citation type="submission" date="2020-05" db="UniProtKB">
        <authorList>
            <consortium name="EnsemblMetazoa"/>
        </authorList>
    </citation>
    <scope>IDENTIFICATION</scope>
    <source>
        <strain evidence="14">USDA</strain>
    </source>
</reference>
<dbReference type="EMBL" id="AAZO01006851">
    <property type="status" value="NOT_ANNOTATED_CDS"/>
    <property type="molecule type" value="Genomic_DNA"/>
</dbReference>
<keyword evidence="11" id="KW-0325">Glycoprotein</keyword>
<evidence type="ECO:0000313" key="13">
    <source>
        <dbReference type="EMBL" id="EEB19247.1"/>
    </source>
</evidence>
<keyword evidence="7" id="KW-1133">Transmembrane helix</keyword>
<dbReference type="GO" id="GO:0005044">
    <property type="term" value="F:scavenger receptor activity"/>
    <property type="evidence" value="ECO:0007669"/>
    <property type="project" value="TreeGrafter"/>
</dbReference>
<keyword evidence="15" id="KW-1185">Reference proteome</keyword>
<evidence type="ECO:0000256" key="12">
    <source>
        <dbReference type="ARBA" id="ARBA00040645"/>
    </source>
</evidence>
<dbReference type="InParanoid" id="E0W0U1"/>
<reference evidence="13" key="1">
    <citation type="submission" date="2007-04" db="EMBL/GenBank/DDBJ databases">
        <title>Annotation of Pediculus humanus corporis strain USDA.</title>
        <authorList>
            <person name="Kirkness E."/>
            <person name="Hannick L."/>
            <person name="Hass B."/>
            <person name="Bruggner R."/>
            <person name="Lawson D."/>
            <person name="Bidwell S."/>
            <person name="Joardar V."/>
            <person name="Caler E."/>
            <person name="Walenz B."/>
            <person name="Inman J."/>
            <person name="Schobel S."/>
            <person name="Galinsky K."/>
            <person name="Amedeo P."/>
            <person name="Strausberg R."/>
        </authorList>
    </citation>
    <scope>NUCLEOTIDE SEQUENCE</scope>
    <source>
        <strain evidence="13">USDA</strain>
    </source>
</reference>
<evidence type="ECO:0000256" key="4">
    <source>
        <dbReference type="ARBA" id="ARBA00022606"/>
    </source>
</evidence>
<dbReference type="EnsemblMetazoa" id="PHUM563930-RA">
    <property type="protein sequence ID" value="PHUM563930-PA"/>
    <property type="gene ID" value="PHUM563930"/>
</dbReference>
<dbReference type="eggNOG" id="KOG3776">
    <property type="taxonomic scope" value="Eukaryota"/>
</dbReference>
<dbReference type="KEGG" id="phu:Phum_PHUM563930"/>
<name>E0W0U1_PEDHC</name>
<gene>
    <name evidence="14" type="primary">8234766</name>
    <name evidence="13" type="ORF">Phum_PHUM563930</name>
</gene>
<evidence type="ECO:0000256" key="9">
    <source>
        <dbReference type="ARBA" id="ARBA00023157"/>
    </source>
</evidence>
<dbReference type="AlphaFoldDB" id="E0W0U1"/>
<dbReference type="InterPro" id="IPR002159">
    <property type="entry name" value="CD36_fam"/>
</dbReference>
<organism>
    <name type="scientific">Pediculus humanus subsp. corporis</name>
    <name type="common">Body louse</name>
    <dbReference type="NCBI Taxonomy" id="121224"/>
    <lineage>
        <taxon>Eukaryota</taxon>
        <taxon>Metazoa</taxon>
        <taxon>Ecdysozoa</taxon>
        <taxon>Arthropoda</taxon>
        <taxon>Hexapoda</taxon>
        <taxon>Insecta</taxon>
        <taxon>Pterygota</taxon>
        <taxon>Neoptera</taxon>
        <taxon>Paraneoptera</taxon>
        <taxon>Psocodea</taxon>
        <taxon>Troctomorpha</taxon>
        <taxon>Phthiraptera</taxon>
        <taxon>Anoplura</taxon>
        <taxon>Pediculidae</taxon>
        <taxon>Pediculus</taxon>
    </lineage>
</organism>
<dbReference type="GeneID" id="8234766"/>
<reference evidence="13" key="2">
    <citation type="submission" date="2007-04" db="EMBL/GenBank/DDBJ databases">
        <title>The genome of the human body louse.</title>
        <authorList>
            <consortium name="The Human Body Louse Genome Consortium"/>
            <person name="Kirkness E."/>
            <person name="Walenz B."/>
            <person name="Hass B."/>
            <person name="Bruggner R."/>
            <person name="Strausberg R."/>
        </authorList>
    </citation>
    <scope>NUCLEOTIDE SEQUENCE</scope>
    <source>
        <strain evidence="13">USDA</strain>
    </source>
</reference>
<comment type="similarity">
    <text evidence="2">Belongs to the CD36 family.</text>
</comment>
<evidence type="ECO:0000256" key="7">
    <source>
        <dbReference type="ARBA" id="ARBA00022989"/>
    </source>
</evidence>
<evidence type="ECO:0000313" key="14">
    <source>
        <dbReference type="EnsemblMetazoa" id="PHUM563930-PA"/>
    </source>
</evidence>
<dbReference type="OMA" id="GHILAYQ"/>
<dbReference type="HOGENOM" id="CLU_019853_1_0_1"/>
<evidence type="ECO:0000256" key="3">
    <source>
        <dbReference type="ARBA" id="ARBA00022475"/>
    </source>
</evidence>
<dbReference type="GO" id="GO:0005886">
    <property type="term" value="C:plasma membrane"/>
    <property type="evidence" value="ECO:0007669"/>
    <property type="project" value="UniProtKB-SubCell"/>
</dbReference>
<evidence type="ECO:0000256" key="6">
    <source>
        <dbReference type="ARBA" id="ARBA00022725"/>
    </source>
</evidence>
<dbReference type="RefSeq" id="XP_002431985.1">
    <property type="nucleotide sequence ID" value="XM_002431940.1"/>
</dbReference>
<dbReference type="GO" id="GO:0005737">
    <property type="term" value="C:cytoplasm"/>
    <property type="evidence" value="ECO:0007669"/>
    <property type="project" value="TreeGrafter"/>
</dbReference>
<dbReference type="EMBL" id="DS235862">
    <property type="protein sequence ID" value="EEB19247.1"/>
    <property type="molecule type" value="Genomic_DNA"/>
</dbReference>
<evidence type="ECO:0000256" key="1">
    <source>
        <dbReference type="ARBA" id="ARBA00004236"/>
    </source>
</evidence>
<evidence type="ECO:0000313" key="15">
    <source>
        <dbReference type="Proteomes" id="UP000009046"/>
    </source>
</evidence>
<dbReference type="CTD" id="8234766"/>
<keyword evidence="3" id="KW-1003">Cell membrane</keyword>
<dbReference type="Proteomes" id="UP000009046">
    <property type="component" value="Unassembled WGS sequence"/>
</dbReference>
<keyword evidence="9" id="KW-1015">Disulfide bond</keyword>
<comment type="subcellular location">
    <subcellularLocation>
        <location evidence="1">Cell membrane</location>
    </subcellularLocation>
</comment>
<protein>
    <recommendedName>
        <fullName evidence="12">Sensory neuron membrane protein 2</fullName>
    </recommendedName>
</protein>
<evidence type="ECO:0000256" key="10">
    <source>
        <dbReference type="ARBA" id="ARBA00023170"/>
    </source>
</evidence>
<keyword evidence="10" id="KW-0675">Receptor</keyword>
<keyword evidence="4" id="KW-0716">Sensory transduction</keyword>